<evidence type="ECO:0000256" key="6">
    <source>
        <dbReference type="ARBA" id="ARBA00022989"/>
    </source>
</evidence>
<evidence type="ECO:0000256" key="8">
    <source>
        <dbReference type="SAM" id="SignalP"/>
    </source>
</evidence>
<evidence type="ECO:0000256" key="5">
    <source>
        <dbReference type="ARBA" id="ARBA00022737"/>
    </source>
</evidence>
<keyword evidence="12" id="KW-1185">Reference proteome</keyword>
<dbReference type="SUPFAM" id="SSF52058">
    <property type="entry name" value="L domain-like"/>
    <property type="match status" value="1"/>
</dbReference>
<evidence type="ECO:0000256" key="4">
    <source>
        <dbReference type="ARBA" id="ARBA00022729"/>
    </source>
</evidence>
<keyword evidence="4 8" id="KW-0732">Signal</keyword>
<feature type="domain" description="Malectin-like" evidence="10">
    <location>
        <begin position="266"/>
        <end position="330"/>
    </location>
</feature>
<evidence type="ECO:0000256" key="3">
    <source>
        <dbReference type="ARBA" id="ARBA00022692"/>
    </source>
</evidence>
<dbReference type="Proteomes" id="UP000325577">
    <property type="component" value="Linkage Group LG14"/>
</dbReference>
<keyword evidence="2" id="KW-0433">Leucine-rich repeat</keyword>
<dbReference type="Pfam" id="PF00560">
    <property type="entry name" value="LRR_1"/>
    <property type="match status" value="3"/>
</dbReference>
<dbReference type="Gene3D" id="1.10.510.10">
    <property type="entry name" value="Transferase(Phosphotransferase) domain 1"/>
    <property type="match status" value="1"/>
</dbReference>
<dbReference type="InterPro" id="IPR024788">
    <property type="entry name" value="Malectin-like_Carb-bd_dom"/>
</dbReference>
<evidence type="ECO:0000259" key="10">
    <source>
        <dbReference type="Pfam" id="PF12819"/>
    </source>
</evidence>
<dbReference type="SUPFAM" id="SSF56112">
    <property type="entry name" value="Protein kinase-like (PK-like)"/>
    <property type="match status" value="1"/>
</dbReference>
<dbReference type="EMBL" id="CM018037">
    <property type="protein sequence ID" value="KAA8539776.1"/>
    <property type="molecule type" value="Genomic_DNA"/>
</dbReference>
<feature type="signal peptide" evidence="8">
    <location>
        <begin position="1"/>
        <end position="26"/>
    </location>
</feature>
<name>A0A5J5BBH4_9ASTE</name>
<dbReference type="OrthoDB" id="2017114at2759"/>
<proteinExistence type="predicted"/>
<organism evidence="11 12">
    <name type="scientific">Nyssa sinensis</name>
    <dbReference type="NCBI Taxonomy" id="561372"/>
    <lineage>
        <taxon>Eukaryota</taxon>
        <taxon>Viridiplantae</taxon>
        <taxon>Streptophyta</taxon>
        <taxon>Embryophyta</taxon>
        <taxon>Tracheophyta</taxon>
        <taxon>Spermatophyta</taxon>
        <taxon>Magnoliopsida</taxon>
        <taxon>eudicotyledons</taxon>
        <taxon>Gunneridae</taxon>
        <taxon>Pentapetalae</taxon>
        <taxon>asterids</taxon>
        <taxon>Cornales</taxon>
        <taxon>Nyssaceae</taxon>
        <taxon>Nyssa</taxon>
    </lineage>
</organism>
<evidence type="ECO:0000313" key="12">
    <source>
        <dbReference type="Proteomes" id="UP000325577"/>
    </source>
</evidence>
<reference evidence="11 12" key="1">
    <citation type="submission" date="2019-09" db="EMBL/GenBank/DDBJ databases">
        <title>A chromosome-level genome assembly of the Chinese tupelo Nyssa sinensis.</title>
        <authorList>
            <person name="Yang X."/>
            <person name="Kang M."/>
            <person name="Yang Y."/>
            <person name="Xiong H."/>
            <person name="Wang M."/>
            <person name="Zhang Z."/>
            <person name="Wang Z."/>
            <person name="Wu H."/>
            <person name="Ma T."/>
            <person name="Liu J."/>
            <person name="Xi Z."/>
        </authorList>
    </citation>
    <scope>NUCLEOTIDE SEQUENCE [LARGE SCALE GENOMIC DNA]</scope>
    <source>
        <strain evidence="11">J267</strain>
        <tissue evidence="11">Leaf</tissue>
    </source>
</reference>
<dbReference type="PANTHER" id="PTHR45631:SF202">
    <property type="entry name" value="SENESCENCE-INDUCED RECEPTOR-LIKE SERINE_THREONINE-PROTEIN KINASE"/>
    <property type="match status" value="1"/>
</dbReference>
<keyword evidence="5" id="KW-0677">Repeat</keyword>
<dbReference type="GO" id="GO:0016020">
    <property type="term" value="C:membrane"/>
    <property type="evidence" value="ECO:0007669"/>
    <property type="project" value="UniProtKB-SubCell"/>
</dbReference>
<evidence type="ECO:0000256" key="7">
    <source>
        <dbReference type="ARBA" id="ARBA00023136"/>
    </source>
</evidence>
<dbReference type="Gene3D" id="3.80.10.10">
    <property type="entry name" value="Ribonuclease Inhibitor"/>
    <property type="match status" value="1"/>
</dbReference>
<evidence type="ECO:0000259" key="9">
    <source>
        <dbReference type="Pfam" id="PF00069"/>
    </source>
</evidence>
<accession>A0A5J5BBH4</accession>
<dbReference type="InterPro" id="IPR032675">
    <property type="entry name" value="LRR_dom_sf"/>
</dbReference>
<dbReference type="AlphaFoldDB" id="A0A5J5BBH4"/>
<evidence type="ECO:0000313" key="11">
    <source>
        <dbReference type="EMBL" id="KAA8539776.1"/>
    </source>
</evidence>
<dbReference type="FunFam" id="3.80.10.10:FF:000129">
    <property type="entry name" value="Leucine-rich repeat receptor-like kinase"/>
    <property type="match status" value="1"/>
</dbReference>
<gene>
    <name evidence="11" type="ORF">F0562_026468</name>
</gene>
<comment type="subcellular location">
    <subcellularLocation>
        <location evidence="1">Membrane</location>
        <topology evidence="1">Single-pass membrane protein</topology>
    </subcellularLocation>
</comment>
<dbReference type="InterPro" id="IPR001611">
    <property type="entry name" value="Leu-rich_rpt"/>
</dbReference>
<dbReference type="GO" id="GO:0004672">
    <property type="term" value="F:protein kinase activity"/>
    <property type="evidence" value="ECO:0007669"/>
    <property type="project" value="InterPro"/>
</dbReference>
<feature type="domain" description="Protein kinase" evidence="9">
    <location>
        <begin position="487"/>
        <end position="596"/>
    </location>
</feature>
<keyword evidence="7" id="KW-0472">Membrane</keyword>
<dbReference type="InterPro" id="IPR011009">
    <property type="entry name" value="Kinase-like_dom_sf"/>
</dbReference>
<keyword evidence="6" id="KW-1133">Transmembrane helix</keyword>
<evidence type="ECO:0008006" key="13">
    <source>
        <dbReference type="Google" id="ProtNLM"/>
    </source>
</evidence>
<keyword evidence="3" id="KW-0812">Transmembrane</keyword>
<dbReference type="Pfam" id="PF00069">
    <property type="entry name" value="Pkinase"/>
    <property type="match status" value="1"/>
</dbReference>
<dbReference type="InterPro" id="IPR000719">
    <property type="entry name" value="Prot_kinase_dom"/>
</dbReference>
<feature type="chain" id="PRO_5023846437" description="Protein kinase domain-containing protein" evidence="8">
    <location>
        <begin position="27"/>
        <end position="631"/>
    </location>
</feature>
<protein>
    <recommendedName>
        <fullName evidence="13">Protein kinase domain-containing protein</fullName>
    </recommendedName>
</protein>
<evidence type="ECO:0000256" key="1">
    <source>
        <dbReference type="ARBA" id="ARBA00004167"/>
    </source>
</evidence>
<dbReference type="PANTHER" id="PTHR45631">
    <property type="entry name" value="OS07G0107800 PROTEIN-RELATED"/>
    <property type="match status" value="1"/>
</dbReference>
<dbReference type="Pfam" id="PF12819">
    <property type="entry name" value="Malectin_like"/>
    <property type="match status" value="2"/>
</dbReference>
<dbReference type="GO" id="GO:0005524">
    <property type="term" value="F:ATP binding"/>
    <property type="evidence" value="ECO:0007669"/>
    <property type="project" value="InterPro"/>
</dbReference>
<evidence type="ECO:0000256" key="2">
    <source>
        <dbReference type="ARBA" id="ARBA00022614"/>
    </source>
</evidence>
<feature type="domain" description="Malectin-like" evidence="10">
    <location>
        <begin position="35"/>
        <end position="264"/>
    </location>
</feature>
<sequence>MKRMIMLKCFILTLLGGFVLEVVVHAQDQSGFISIDCGLAEDSNYTDDTTGIAYSTDAAFIDTGLSNSILSEFITNSLELQLWTVRSFPEGSRNCYNLSAAQGKGKKYLIRAAFMYGNYDNQDQVPKFELHLGADLWDTVEPENASTIIKKEIIHVPLSNYIYVCLVNTNFGTPFISALELRLLSYSMYPTQSELESLASFSRLDFGSSSTTKQVVRYPDDFYDRIWFPFNTPADWVSLSTSLAINTANIYEPPFTVMSTCCNAARSNQTREFNICLDNKLWFGPLDPVFLSTSTIFSTTWGSKAVFDYSFVKTQKSDLQPIINALEIYIVKRFLESQTDEDDAFFSISVSPSPVSVSAIVNIKSLYGVMRNWQGDPCAPKAYLWEGLDCSYNGHDPPRIIYLNLSSSGLTGVIPPFISNLTLIQSLDLSNNSLTGPLPEFLSQLRFLKVLNLKGNKFSGPIPVELIERAKNGSLSLRTCPIEGGTYVSKVIGTPGYLDPEYYETNRLNEKSDVFSFGIVLLELITGRPAIAKREEKGRHILQWVNFMLETRDIGNIIDPRLEGEFDTNSVWKAVKVAMACVSHTSIKRPTMTLVLMELKECLAAEKAGREAHESDLKDIIGMMDGEIGPW</sequence>